<feature type="compositionally biased region" description="Basic residues" evidence="11">
    <location>
        <begin position="15"/>
        <end position="24"/>
    </location>
</feature>
<gene>
    <name evidence="14" type="ORF">U9M48_021753</name>
</gene>
<evidence type="ECO:0000259" key="12">
    <source>
        <dbReference type="PROSITE" id="PS50071"/>
    </source>
</evidence>
<dbReference type="AlphaFoldDB" id="A0AAQ3TJP4"/>
<keyword evidence="15" id="KW-1185">Reference proteome</keyword>
<dbReference type="PROSITE" id="PS50071">
    <property type="entry name" value="HOMEOBOX_2"/>
    <property type="match status" value="1"/>
</dbReference>
<dbReference type="PROSITE" id="PS00027">
    <property type="entry name" value="HOMEOBOX_1"/>
    <property type="match status" value="1"/>
</dbReference>
<name>A0AAQ3TJP4_PASNO</name>
<dbReference type="Pfam" id="PF25797">
    <property type="entry name" value="PDF2_C"/>
    <property type="match status" value="1"/>
</dbReference>
<dbReference type="CDD" id="cd00086">
    <property type="entry name" value="homeodomain"/>
    <property type="match status" value="1"/>
</dbReference>
<dbReference type="InterPro" id="IPR001356">
    <property type="entry name" value="HD"/>
</dbReference>
<evidence type="ECO:0000256" key="11">
    <source>
        <dbReference type="SAM" id="MobiDB-lite"/>
    </source>
</evidence>
<dbReference type="InterPro" id="IPR042160">
    <property type="entry name" value="HD-Zip_IV"/>
</dbReference>
<evidence type="ECO:0000256" key="1">
    <source>
        <dbReference type="ARBA" id="ARBA00004123"/>
    </source>
</evidence>
<dbReference type="FunFam" id="1.10.10.60:FF:000229">
    <property type="entry name" value="Homeobox-leucine zipper protein HDG1"/>
    <property type="match status" value="1"/>
</dbReference>
<dbReference type="PANTHER" id="PTHR45654:SF1">
    <property type="entry name" value="HOMEOBOX-LEUCINE ZIPPER PROTEIN HDG11"/>
    <property type="match status" value="1"/>
</dbReference>
<evidence type="ECO:0000256" key="3">
    <source>
        <dbReference type="ARBA" id="ARBA00023015"/>
    </source>
</evidence>
<dbReference type="SMART" id="SM00234">
    <property type="entry name" value="START"/>
    <property type="match status" value="1"/>
</dbReference>
<evidence type="ECO:0000259" key="13">
    <source>
        <dbReference type="PROSITE" id="PS50848"/>
    </source>
</evidence>
<dbReference type="GO" id="GO:0005634">
    <property type="term" value="C:nucleus"/>
    <property type="evidence" value="ECO:0007669"/>
    <property type="project" value="UniProtKB-SubCell"/>
</dbReference>
<accession>A0AAQ3TJP4</accession>
<dbReference type="Pfam" id="PF01852">
    <property type="entry name" value="START"/>
    <property type="match status" value="1"/>
</dbReference>
<dbReference type="PROSITE" id="PS50848">
    <property type="entry name" value="START"/>
    <property type="match status" value="1"/>
</dbReference>
<dbReference type="InterPro" id="IPR017970">
    <property type="entry name" value="Homeobox_CS"/>
</dbReference>
<keyword evidence="6 9" id="KW-0371">Homeobox</keyword>
<evidence type="ECO:0000256" key="4">
    <source>
        <dbReference type="ARBA" id="ARBA00023054"/>
    </source>
</evidence>
<dbReference type="EMBL" id="CP144749">
    <property type="protein sequence ID" value="WVZ73447.1"/>
    <property type="molecule type" value="Genomic_DNA"/>
</dbReference>
<dbReference type="InterPro" id="IPR057993">
    <property type="entry name" value="HD-Zip_IV_C"/>
</dbReference>
<evidence type="ECO:0000313" key="14">
    <source>
        <dbReference type="EMBL" id="WVZ73447.1"/>
    </source>
</evidence>
<evidence type="ECO:0000256" key="5">
    <source>
        <dbReference type="ARBA" id="ARBA00023125"/>
    </source>
</evidence>
<evidence type="ECO:0000256" key="7">
    <source>
        <dbReference type="ARBA" id="ARBA00023163"/>
    </source>
</evidence>
<proteinExistence type="inferred from homology"/>
<feature type="domain" description="Homeobox" evidence="12">
    <location>
        <begin position="14"/>
        <end position="74"/>
    </location>
</feature>
<dbReference type="InterPro" id="IPR009057">
    <property type="entry name" value="Homeodomain-like_sf"/>
</dbReference>
<keyword evidence="5 9" id="KW-0238">DNA-binding</keyword>
<feature type="region of interest" description="Disordered" evidence="11">
    <location>
        <begin position="1"/>
        <end position="24"/>
    </location>
</feature>
<comment type="similarity">
    <text evidence="2">Belongs to the HD-ZIP homeobox family. Class IV subfamily.</text>
</comment>
<dbReference type="Pfam" id="PF00046">
    <property type="entry name" value="Homeodomain"/>
    <property type="match status" value="1"/>
</dbReference>
<organism evidence="14 15">
    <name type="scientific">Paspalum notatum var. saurae</name>
    <dbReference type="NCBI Taxonomy" id="547442"/>
    <lineage>
        <taxon>Eukaryota</taxon>
        <taxon>Viridiplantae</taxon>
        <taxon>Streptophyta</taxon>
        <taxon>Embryophyta</taxon>
        <taxon>Tracheophyta</taxon>
        <taxon>Spermatophyta</taxon>
        <taxon>Magnoliopsida</taxon>
        <taxon>Liliopsida</taxon>
        <taxon>Poales</taxon>
        <taxon>Poaceae</taxon>
        <taxon>PACMAD clade</taxon>
        <taxon>Panicoideae</taxon>
        <taxon>Andropogonodae</taxon>
        <taxon>Paspaleae</taxon>
        <taxon>Paspalinae</taxon>
        <taxon>Paspalum</taxon>
    </lineage>
</organism>
<dbReference type="SMART" id="SM00389">
    <property type="entry name" value="HOX"/>
    <property type="match status" value="1"/>
</dbReference>
<dbReference type="SUPFAM" id="SSF55961">
    <property type="entry name" value="Bet v1-like"/>
    <property type="match status" value="2"/>
</dbReference>
<keyword evidence="3" id="KW-0805">Transcription regulation</keyword>
<dbReference type="InterPro" id="IPR023393">
    <property type="entry name" value="START-like_dom_sf"/>
</dbReference>
<dbReference type="InterPro" id="IPR002913">
    <property type="entry name" value="START_lipid-bd_dom"/>
</dbReference>
<dbReference type="GO" id="GO:0008289">
    <property type="term" value="F:lipid binding"/>
    <property type="evidence" value="ECO:0007669"/>
    <property type="project" value="InterPro"/>
</dbReference>
<dbReference type="Proteomes" id="UP001341281">
    <property type="component" value="Chromosome 05"/>
</dbReference>
<dbReference type="Gene3D" id="1.10.10.60">
    <property type="entry name" value="Homeodomain-like"/>
    <property type="match status" value="1"/>
</dbReference>
<evidence type="ECO:0000256" key="6">
    <source>
        <dbReference type="ARBA" id="ARBA00023155"/>
    </source>
</evidence>
<evidence type="ECO:0000256" key="10">
    <source>
        <dbReference type="RuleBase" id="RU000682"/>
    </source>
</evidence>
<keyword evidence="7" id="KW-0804">Transcription</keyword>
<sequence>MDFGDDVMDGSDAQRRKKRYHRHTPRQIQQLEAMFKECPHPDENQRMQLSRELGLEPRQIKFWFQNRRTQMKVGTPSPARHCETSPSSSLARAHPFFFSSPSFEVWLVGQAPWLVQFMLLFELRRRPFISAPPPRAGLLALQAQHERQDNCFLRAENDKIRCENIAMREALRNVICPACGGPPVADDYFDDQKLRMENARLKDEARKILRLLLLLSFLSPNPNAGALLSVSVSHTTYALFHVVRVQLDRMSSMTSKYLGRPITQLPPLQPLSMSMSSSLDLSVGGLGSPAALGPSLDLDLLSGGSSGTYPPPFHHHLPTTVSEMERPVMAEMATRAMDELIRVAQAGEQLWVRTGGGGGGSDAREVLNVDTYDGVFAKHGSSFRGPDVRVEGSRDSGTVFMSAIGLVDMFMDSSKWMEFFPAIVSKARTIDVLVNGMAGRSESLVLRVTSHGPFRLIFTTHLRPVRVCVCATPPQMYEELHVMSPVVPTREFCFLRYCRQIEHGLWAIADISVDIQQSHVRFGAPPRSYRLPSGCLIADMANGYSKVTWVEHMEIEDRAPIHLLYRDLVLSGAAFGAHRWLAALHRACERCACLATAGMPHRDIAGVTPEGKRSMMKLSQRMVNSFCASLSASQLHRWTTLSGPNDVGVRVMVHRSTDPGQPSGVVLSAATSIWLPVPCDRVFAFVRDENTRSQWDVLSHGNPVQEVSRIPNGSHPGNCISLLRGLNASQNSMLILQESCTDASGSLVVYAPIDIPAANVVMSGEDPSAIPLLPSGFTILPDGRPGAGSPPAGSLVTVAFQILVSSLPSSKLNAESVATVNSLISTTVEQIKAALNCASH</sequence>
<dbReference type="GO" id="GO:0003677">
    <property type="term" value="F:DNA binding"/>
    <property type="evidence" value="ECO:0007669"/>
    <property type="project" value="UniProtKB-UniRule"/>
</dbReference>
<dbReference type="CDD" id="cd08875">
    <property type="entry name" value="START_ArGLABRA2_like"/>
    <property type="match status" value="1"/>
</dbReference>
<feature type="DNA-binding region" description="Homeobox" evidence="9">
    <location>
        <begin position="16"/>
        <end position="75"/>
    </location>
</feature>
<protein>
    <submittedName>
        <fullName evidence="14">Uncharacterized protein</fullName>
    </submittedName>
</protein>
<dbReference type="GO" id="GO:0000981">
    <property type="term" value="F:DNA-binding transcription factor activity, RNA polymerase II-specific"/>
    <property type="evidence" value="ECO:0007669"/>
    <property type="project" value="InterPro"/>
</dbReference>
<keyword evidence="8 9" id="KW-0539">Nucleus</keyword>
<evidence type="ECO:0000313" key="15">
    <source>
        <dbReference type="Proteomes" id="UP001341281"/>
    </source>
</evidence>
<feature type="domain" description="START" evidence="13">
    <location>
        <begin position="322"/>
        <end position="593"/>
    </location>
</feature>
<dbReference type="PANTHER" id="PTHR45654">
    <property type="entry name" value="HOMEOBOX-LEUCINE ZIPPER PROTEIN MERISTEM L1"/>
    <property type="match status" value="1"/>
</dbReference>
<reference evidence="14 15" key="1">
    <citation type="submission" date="2024-02" db="EMBL/GenBank/DDBJ databases">
        <title>High-quality chromosome-scale genome assembly of Pensacola bahiagrass (Paspalum notatum Flugge var. saurae).</title>
        <authorList>
            <person name="Vega J.M."/>
            <person name="Podio M."/>
            <person name="Orjuela J."/>
            <person name="Siena L.A."/>
            <person name="Pessino S.C."/>
            <person name="Combes M.C."/>
            <person name="Mariac C."/>
            <person name="Albertini E."/>
            <person name="Pupilli F."/>
            <person name="Ortiz J.P.A."/>
            <person name="Leblanc O."/>
        </authorList>
    </citation>
    <scope>NUCLEOTIDE SEQUENCE [LARGE SCALE GENOMIC DNA]</scope>
    <source>
        <strain evidence="14">R1</strain>
        <tissue evidence="14">Leaf</tissue>
    </source>
</reference>
<keyword evidence="4" id="KW-0175">Coiled coil</keyword>
<evidence type="ECO:0000256" key="9">
    <source>
        <dbReference type="PROSITE-ProRule" id="PRU00108"/>
    </source>
</evidence>
<comment type="subcellular location">
    <subcellularLocation>
        <location evidence="1 9 10">Nucleus</location>
    </subcellularLocation>
</comment>
<dbReference type="Gene3D" id="3.30.530.20">
    <property type="match status" value="1"/>
</dbReference>
<dbReference type="SUPFAM" id="SSF46689">
    <property type="entry name" value="Homeodomain-like"/>
    <property type="match status" value="1"/>
</dbReference>
<evidence type="ECO:0000256" key="8">
    <source>
        <dbReference type="ARBA" id="ARBA00023242"/>
    </source>
</evidence>
<evidence type="ECO:0000256" key="2">
    <source>
        <dbReference type="ARBA" id="ARBA00006789"/>
    </source>
</evidence>